<dbReference type="EMBL" id="FRFD01000005">
    <property type="protein sequence ID" value="SHO48960.1"/>
    <property type="molecule type" value="Genomic_DNA"/>
</dbReference>
<dbReference type="AlphaFoldDB" id="A0A1M7Y8L4"/>
<dbReference type="InterPro" id="IPR047727">
    <property type="entry name" value="Sce7725-like"/>
</dbReference>
<dbReference type="Proteomes" id="UP000184612">
    <property type="component" value="Unassembled WGS sequence"/>
</dbReference>
<protein>
    <recommendedName>
        <fullName evidence="3">Sce7725 family protein</fullName>
    </recommendedName>
</protein>
<evidence type="ECO:0000313" key="2">
    <source>
        <dbReference type="Proteomes" id="UP000184612"/>
    </source>
</evidence>
<evidence type="ECO:0000313" key="1">
    <source>
        <dbReference type="EMBL" id="SHO48960.1"/>
    </source>
</evidence>
<keyword evidence="2" id="KW-1185">Reference proteome</keyword>
<dbReference type="RefSeq" id="WP_073588793.1">
    <property type="nucleotide sequence ID" value="NZ_FRFD01000005.1"/>
</dbReference>
<reference evidence="1 2" key="1">
    <citation type="submission" date="2016-12" db="EMBL/GenBank/DDBJ databases">
        <authorList>
            <person name="Song W.-J."/>
            <person name="Kurnit D.M."/>
        </authorList>
    </citation>
    <scope>NUCLEOTIDE SEQUENCE [LARGE SCALE GENOMIC DNA]</scope>
    <source>
        <strain evidence="1 2">DSM 12503</strain>
    </source>
</reference>
<accession>A0A1M7Y8L4</accession>
<dbReference type="OrthoDB" id="8910160at2"/>
<sequence length="309" mass="35789">MYLPYLRGKQYELIGLRELLAEGLLSEKIVPIIEPVKLTSMLIKTVGAYSDAKKQLILVNNPEVGNFTKEMKDEKNASLAQAFIKSVKENDQIIYAQLLNKKSDEEQIKKFIKKYDGKMVTISLDKDAVQKYEKFFEDKNTIFNLIPDESGVRRKIRKQRVMLDDKFKKLERNTDYEGIDEPFSEDHLYYAEDGYVGFADYSVVGAEYSDTGFAPYAVAIHIVYFAEDYSLRIIHFVSDSNDDITDPAGKFKEALEKLVLWNKKMQLKTKGIKEFEDLYRREAYPGLGIVKKLSIMHHLELIGEFLDRE</sequence>
<evidence type="ECO:0008006" key="3">
    <source>
        <dbReference type="Google" id="ProtNLM"/>
    </source>
</evidence>
<dbReference type="STRING" id="1121345.SAMN02745217_02113"/>
<gene>
    <name evidence="1" type="ORF">SAMN02745217_02113</name>
</gene>
<dbReference type="NCBIfam" id="NF033831">
    <property type="entry name" value="sce7725_fam"/>
    <property type="match status" value="1"/>
</dbReference>
<organism evidence="1 2">
    <name type="scientific">Anaerocolumna xylanovorans DSM 12503</name>
    <dbReference type="NCBI Taxonomy" id="1121345"/>
    <lineage>
        <taxon>Bacteria</taxon>
        <taxon>Bacillati</taxon>
        <taxon>Bacillota</taxon>
        <taxon>Clostridia</taxon>
        <taxon>Lachnospirales</taxon>
        <taxon>Lachnospiraceae</taxon>
        <taxon>Anaerocolumna</taxon>
    </lineage>
</organism>
<proteinExistence type="predicted"/>
<name>A0A1M7Y8L4_9FIRM</name>